<accession>A0AAW8J960</accession>
<dbReference type="InterPro" id="IPR051908">
    <property type="entry name" value="Ribosomal_N-acetyltransferase"/>
</dbReference>
<protein>
    <submittedName>
        <fullName evidence="2">GNAT family N-acetyltransferase</fullName>
    </submittedName>
</protein>
<dbReference type="PANTHER" id="PTHR43441:SF10">
    <property type="entry name" value="ACETYLTRANSFERASE"/>
    <property type="match status" value="1"/>
</dbReference>
<gene>
    <name evidence="2" type="ORF">RFH47_08210</name>
</gene>
<evidence type="ECO:0000259" key="1">
    <source>
        <dbReference type="PROSITE" id="PS51186"/>
    </source>
</evidence>
<proteinExistence type="predicted"/>
<reference evidence="2" key="1">
    <citation type="submission" date="2023-08" db="EMBL/GenBank/DDBJ databases">
        <title>Emergence of clinically-relevant ST2 carbapenem-resistant Acinetobacter baumannii strains in hospital sewages in Zhejiang, East of China.</title>
        <authorList>
            <person name="Kaichao C."/>
            <person name="Zhang R."/>
        </authorList>
    </citation>
    <scope>NUCLEOTIDE SEQUENCE</scope>
    <source>
        <strain evidence="2">M-RB-37</strain>
    </source>
</reference>
<dbReference type="EMBL" id="JAVIDL010000012">
    <property type="protein sequence ID" value="MDQ8935711.1"/>
    <property type="molecule type" value="Genomic_DNA"/>
</dbReference>
<dbReference type="GO" id="GO:0008999">
    <property type="term" value="F:protein-N-terminal-alanine acetyltransferase activity"/>
    <property type="evidence" value="ECO:0007669"/>
    <property type="project" value="TreeGrafter"/>
</dbReference>
<dbReference type="Proteomes" id="UP001243844">
    <property type="component" value="Unassembled WGS sequence"/>
</dbReference>
<dbReference type="PROSITE" id="PS51186">
    <property type="entry name" value="GNAT"/>
    <property type="match status" value="1"/>
</dbReference>
<evidence type="ECO:0000313" key="3">
    <source>
        <dbReference type="Proteomes" id="UP001243844"/>
    </source>
</evidence>
<dbReference type="Gene3D" id="3.40.630.30">
    <property type="match status" value="1"/>
</dbReference>
<evidence type="ECO:0000313" key="2">
    <source>
        <dbReference type="EMBL" id="MDQ8935711.1"/>
    </source>
</evidence>
<dbReference type="RefSeq" id="WP_308981384.1">
    <property type="nucleotide sequence ID" value="NZ_JAVIDL010000012.1"/>
</dbReference>
<dbReference type="InterPro" id="IPR000182">
    <property type="entry name" value="GNAT_dom"/>
</dbReference>
<dbReference type="SUPFAM" id="SSF55729">
    <property type="entry name" value="Acyl-CoA N-acyltransferases (Nat)"/>
    <property type="match status" value="1"/>
</dbReference>
<organism evidence="2 3">
    <name type="scientific">Acinetobacter rudis</name>
    <dbReference type="NCBI Taxonomy" id="632955"/>
    <lineage>
        <taxon>Bacteria</taxon>
        <taxon>Pseudomonadati</taxon>
        <taxon>Pseudomonadota</taxon>
        <taxon>Gammaproteobacteria</taxon>
        <taxon>Moraxellales</taxon>
        <taxon>Moraxellaceae</taxon>
        <taxon>Acinetobacter</taxon>
    </lineage>
</organism>
<dbReference type="GO" id="GO:1990189">
    <property type="term" value="F:protein N-terminal-serine acetyltransferase activity"/>
    <property type="evidence" value="ECO:0007669"/>
    <property type="project" value="TreeGrafter"/>
</dbReference>
<dbReference type="InterPro" id="IPR016181">
    <property type="entry name" value="Acyl_CoA_acyltransferase"/>
</dbReference>
<dbReference type="AlphaFoldDB" id="A0AAW8J960"/>
<comment type="caution">
    <text evidence="2">The sequence shown here is derived from an EMBL/GenBank/DDBJ whole genome shotgun (WGS) entry which is preliminary data.</text>
</comment>
<dbReference type="PANTHER" id="PTHR43441">
    <property type="entry name" value="RIBOSOMAL-PROTEIN-SERINE ACETYLTRANSFERASE"/>
    <property type="match status" value="1"/>
</dbReference>
<feature type="domain" description="N-acetyltransferase" evidence="1">
    <location>
        <begin position="25"/>
        <end position="169"/>
    </location>
</feature>
<dbReference type="Pfam" id="PF13302">
    <property type="entry name" value="Acetyltransf_3"/>
    <property type="match status" value="1"/>
</dbReference>
<sequence>MTYTDLIIEFSPLKLCTFHATDATEVYRHITPTLTRYMSWNPPANPIEFKQVWQQWLKDIETEKELVLIIRHDTLNEFLGVAALHQLQSKTPELGIWIREDRHGSRYGRTAIYALADWASKHLDIEHFIYPVAVDNLASRAIAEALGGTIYQQEKKPKYQSVTYAIPALTHNLH</sequence>
<dbReference type="GO" id="GO:0005737">
    <property type="term" value="C:cytoplasm"/>
    <property type="evidence" value="ECO:0007669"/>
    <property type="project" value="TreeGrafter"/>
</dbReference>
<name>A0AAW8J960_9GAMM</name>